<accession>A0AAN4Z9H4</accession>
<proteinExistence type="predicted"/>
<evidence type="ECO:0000313" key="1">
    <source>
        <dbReference type="EMBL" id="GMR34423.1"/>
    </source>
</evidence>
<name>A0AAN4Z9H4_9BILA</name>
<sequence length="96" mass="10853">CQSYTFPDYECFLLGSTYVDKTTCILPYYEWVKKTSDEDCPDTIAQPAIDYGCVKNPALALAAEVDSSIIRMNKFSPCRKNTILDLTLPDNRNTVE</sequence>
<keyword evidence="2" id="KW-1185">Reference proteome</keyword>
<organism evidence="1 2">
    <name type="scientific">Pristionchus mayeri</name>
    <dbReference type="NCBI Taxonomy" id="1317129"/>
    <lineage>
        <taxon>Eukaryota</taxon>
        <taxon>Metazoa</taxon>
        <taxon>Ecdysozoa</taxon>
        <taxon>Nematoda</taxon>
        <taxon>Chromadorea</taxon>
        <taxon>Rhabditida</taxon>
        <taxon>Rhabditina</taxon>
        <taxon>Diplogasteromorpha</taxon>
        <taxon>Diplogasteroidea</taxon>
        <taxon>Neodiplogasteridae</taxon>
        <taxon>Pristionchus</taxon>
    </lineage>
</organism>
<dbReference type="EMBL" id="BTRK01000002">
    <property type="protein sequence ID" value="GMR34423.1"/>
    <property type="molecule type" value="Genomic_DNA"/>
</dbReference>
<dbReference type="AlphaFoldDB" id="A0AAN4Z9H4"/>
<protein>
    <submittedName>
        <fullName evidence="1">Uncharacterized protein</fullName>
    </submittedName>
</protein>
<evidence type="ECO:0000313" key="2">
    <source>
        <dbReference type="Proteomes" id="UP001328107"/>
    </source>
</evidence>
<gene>
    <name evidence="1" type="ORF">PMAYCL1PPCAC_04618</name>
</gene>
<comment type="caution">
    <text evidence="1">The sequence shown here is derived from an EMBL/GenBank/DDBJ whole genome shotgun (WGS) entry which is preliminary data.</text>
</comment>
<feature type="non-terminal residue" evidence="1">
    <location>
        <position position="1"/>
    </location>
</feature>
<dbReference type="Proteomes" id="UP001328107">
    <property type="component" value="Unassembled WGS sequence"/>
</dbReference>
<feature type="non-terminal residue" evidence="1">
    <location>
        <position position="96"/>
    </location>
</feature>
<reference evidence="2" key="1">
    <citation type="submission" date="2022-10" db="EMBL/GenBank/DDBJ databases">
        <title>Genome assembly of Pristionchus species.</title>
        <authorList>
            <person name="Yoshida K."/>
            <person name="Sommer R.J."/>
        </authorList>
    </citation>
    <scope>NUCLEOTIDE SEQUENCE [LARGE SCALE GENOMIC DNA]</scope>
    <source>
        <strain evidence="2">RS5460</strain>
    </source>
</reference>